<dbReference type="Pfam" id="PF07714">
    <property type="entry name" value="PK_Tyr_Ser-Thr"/>
    <property type="match status" value="1"/>
</dbReference>
<evidence type="ECO:0000256" key="1">
    <source>
        <dbReference type="ARBA" id="ARBA00022741"/>
    </source>
</evidence>
<evidence type="ECO:0000259" key="4">
    <source>
        <dbReference type="PROSITE" id="PS50011"/>
    </source>
</evidence>
<reference evidence="5" key="2">
    <citation type="journal article" date="2022" name="Hortic Res">
        <title>The genome of Dioscorea zingiberensis sheds light on the biosynthesis, origin and evolution of the medicinally important diosgenin saponins.</title>
        <authorList>
            <person name="Li Y."/>
            <person name="Tan C."/>
            <person name="Li Z."/>
            <person name="Guo J."/>
            <person name="Li S."/>
            <person name="Chen X."/>
            <person name="Wang C."/>
            <person name="Dai X."/>
            <person name="Yang H."/>
            <person name="Song W."/>
            <person name="Hou L."/>
            <person name="Xu J."/>
            <person name="Tong Z."/>
            <person name="Xu A."/>
            <person name="Yuan X."/>
            <person name="Wang W."/>
            <person name="Yang Q."/>
            <person name="Chen L."/>
            <person name="Sun Z."/>
            <person name="Wang K."/>
            <person name="Pan B."/>
            <person name="Chen J."/>
            <person name="Bao Y."/>
            <person name="Liu F."/>
            <person name="Qi X."/>
            <person name="Gang D.R."/>
            <person name="Wen J."/>
            <person name="Li J."/>
        </authorList>
    </citation>
    <scope>NUCLEOTIDE SEQUENCE</scope>
    <source>
        <strain evidence="5">Dzin_1.0</strain>
    </source>
</reference>
<feature type="region of interest" description="Disordered" evidence="3">
    <location>
        <begin position="365"/>
        <end position="384"/>
    </location>
</feature>
<dbReference type="PROSITE" id="PS50011">
    <property type="entry name" value="PROTEIN_KINASE_DOM"/>
    <property type="match status" value="1"/>
</dbReference>
<dbReference type="GO" id="GO:0004672">
    <property type="term" value="F:protein kinase activity"/>
    <property type="evidence" value="ECO:0007669"/>
    <property type="project" value="InterPro"/>
</dbReference>
<dbReference type="Proteomes" id="UP001085076">
    <property type="component" value="Miscellaneous, Linkage group lg05"/>
</dbReference>
<accession>A0A9D5HDE3</accession>
<dbReference type="Pfam" id="PF00069">
    <property type="entry name" value="Pkinase"/>
    <property type="match status" value="1"/>
</dbReference>
<keyword evidence="2" id="KW-0067">ATP-binding</keyword>
<dbReference type="PANTHER" id="PTHR47989">
    <property type="entry name" value="OS01G0750732 PROTEIN"/>
    <property type="match status" value="1"/>
</dbReference>
<dbReference type="InterPro" id="IPR001245">
    <property type="entry name" value="Ser-Thr/Tyr_kinase_cat_dom"/>
</dbReference>
<comment type="caution">
    <text evidence="5">The sequence shown here is derived from an EMBL/GenBank/DDBJ whole genome shotgun (WGS) entry which is preliminary data.</text>
</comment>
<feature type="compositionally biased region" description="Polar residues" evidence="3">
    <location>
        <begin position="321"/>
        <end position="340"/>
    </location>
</feature>
<dbReference type="FunFam" id="3.30.200.20:FF:000162">
    <property type="entry name" value="Adenine nucleotide alpha hydrolase-like domain kinase"/>
    <property type="match status" value="1"/>
</dbReference>
<dbReference type="InterPro" id="IPR011009">
    <property type="entry name" value="Kinase-like_dom_sf"/>
</dbReference>
<dbReference type="OrthoDB" id="4062651at2759"/>
<sequence length="646" mass="71649">MGMGKWRKREGGVQVEEKTVVLVAVGGNKEITDYALEWAVRNVVQPEDTLILLALVSMPPTNIQSAVPQFFSSLFKKWGNGSGQSNNESSVVESGKTMQDDEIGRVTEICAEMMNELCSQNSIKHVQTQVKLIPQSQLGAVADSAEEHQAKWVILDSTQSSESLIRSWSSSTVTSLSSSSTVPEKDIRTPSPPAAIISNRELPPSRISHSQQPFKPRPTMDHHHQLYNRPSINYISSLVKDKTNNNTSTTTTLEDTLQKKLNIDINTTNTSTNRPSPPVGSGVLQVQVEKTKRVNDEEVLLKKVNTNRSTSTPPGRRLSVDSRSNLKYKNSSPERSSRTSTINIELGTSRQTWGISRRTFRSDGTMMVQERSSSTMRTRPSTMDRMSSIRRDISLSIKQPHNPPPLCSVCKHEAPMFGKPPRKFSYEEMAKATNGFSSGNYLSEGGFGPVYRGVLEDGQVVAVKKHRKVSAQGAAEFCSEVEVLSCAQHRNLVMLVGYCMDDDWLLVYEFACNGSLDKHLYGQSVGDFGLARWQADGQSAEETRIVGTFGYLAPEYTQTGQITEKADVYAFGVLLLELISGVKAIDLARGNNSLIHNPNENLKEEYQEYLQGLFDEFLHKANGLEYVKARHLSANDSVTPSAKRIF</sequence>
<dbReference type="EMBL" id="JAGGNH010000005">
    <property type="protein sequence ID" value="KAJ0972439.1"/>
    <property type="molecule type" value="Genomic_DNA"/>
</dbReference>
<evidence type="ECO:0000313" key="6">
    <source>
        <dbReference type="Proteomes" id="UP001085076"/>
    </source>
</evidence>
<evidence type="ECO:0000313" key="5">
    <source>
        <dbReference type="EMBL" id="KAJ0972439.1"/>
    </source>
</evidence>
<reference evidence="5" key="1">
    <citation type="submission" date="2021-03" db="EMBL/GenBank/DDBJ databases">
        <authorList>
            <person name="Li Z."/>
            <person name="Yang C."/>
        </authorList>
    </citation>
    <scope>NUCLEOTIDE SEQUENCE</scope>
    <source>
        <strain evidence="5">Dzin_1.0</strain>
        <tissue evidence="5">Leaf</tissue>
    </source>
</reference>
<feature type="region of interest" description="Disordered" evidence="3">
    <location>
        <begin position="175"/>
        <end position="199"/>
    </location>
</feature>
<dbReference type="Gene3D" id="3.30.200.20">
    <property type="entry name" value="Phosphorylase Kinase, domain 1"/>
    <property type="match status" value="1"/>
</dbReference>
<keyword evidence="6" id="KW-1185">Reference proteome</keyword>
<evidence type="ECO:0000256" key="3">
    <source>
        <dbReference type="SAM" id="MobiDB-lite"/>
    </source>
</evidence>
<dbReference type="InterPro" id="IPR014729">
    <property type="entry name" value="Rossmann-like_a/b/a_fold"/>
</dbReference>
<dbReference type="SUPFAM" id="SSF56112">
    <property type="entry name" value="Protein kinase-like (PK-like)"/>
    <property type="match status" value="1"/>
</dbReference>
<organism evidence="5 6">
    <name type="scientific">Dioscorea zingiberensis</name>
    <dbReference type="NCBI Taxonomy" id="325984"/>
    <lineage>
        <taxon>Eukaryota</taxon>
        <taxon>Viridiplantae</taxon>
        <taxon>Streptophyta</taxon>
        <taxon>Embryophyta</taxon>
        <taxon>Tracheophyta</taxon>
        <taxon>Spermatophyta</taxon>
        <taxon>Magnoliopsida</taxon>
        <taxon>Liliopsida</taxon>
        <taxon>Dioscoreales</taxon>
        <taxon>Dioscoreaceae</taxon>
        <taxon>Dioscorea</taxon>
    </lineage>
</organism>
<name>A0A9D5HDE3_9LILI</name>
<dbReference type="AlphaFoldDB" id="A0A9D5HDE3"/>
<feature type="compositionally biased region" description="Polar residues" evidence="3">
    <location>
        <begin position="304"/>
        <end position="313"/>
    </location>
</feature>
<dbReference type="GO" id="GO:0005524">
    <property type="term" value="F:ATP binding"/>
    <property type="evidence" value="ECO:0007669"/>
    <property type="project" value="UniProtKB-KW"/>
</dbReference>
<dbReference type="InterPro" id="IPR000719">
    <property type="entry name" value="Prot_kinase_dom"/>
</dbReference>
<dbReference type="PANTHER" id="PTHR47989:SF37">
    <property type="entry name" value="INACTIVE PROTEIN KINASE SELMODRAFT_444075"/>
    <property type="match status" value="1"/>
</dbReference>
<feature type="region of interest" description="Disordered" evidence="3">
    <location>
        <begin position="303"/>
        <end position="340"/>
    </location>
</feature>
<feature type="compositionally biased region" description="Low complexity" evidence="3">
    <location>
        <begin position="371"/>
        <end position="384"/>
    </location>
</feature>
<protein>
    <recommendedName>
        <fullName evidence="4">Protein kinase domain-containing protein</fullName>
    </recommendedName>
</protein>
<gene>
    <name evidence="5" type="ORF">J5N97_020398</name>
</gene>
<keyword evidence="1" id="KW-0547">Nucleotide-binding</keyword>
<dbReference type="Gene3D" id="3.40.50.620">
    <property type="entry name" value="HUPs"/>
    <property type="match status" value="1"/>
</dbReference>
<proteinExistence type="predicted"/>
<evidence type="ECO:0000256" key="2">
    <source>
        <dbReference type="ARBA" id="ARBA00022840"/>
    </source>
</evidence>
<feature type="domain" description="Protein kinase" evidence="4">
    <location>
        <begin position="436"/>
        <end position="646"/>
    </location>
</feature>
<dbReference type="Gene3D" id="1.10.510.10">
    <property type="entry name" value="Transferase(Phosphotransferase) domain 1"/>
    <property type="match status" value="1"/>
</dbReference>